<evidence type="ECO:0000256" key="2">
    <source>
        <dbReference type="SAM" id="MobiDB-lite"/>
    </source>
</evidence>
<dbReference type="GO" id="GO:0050998">
    <property type="term" value="F:nitric-oxide synthase binding"/>
    <property type="evidence" value="ECO:0007669"/>
    <property type="project" value="TreeGrafter"/>
</dbReference>
<feature type="compositionally biased region" description="Polar residues" evidence="2">
    <location>
        <begin position="499"/>
        <end position="518"/>
    </location>
</feature>
<dbReference type="PROSITE" id="PS01179">
    <property type="entry name" value="PID"/>
    <property type="match status" value="1"/>
</dbReference>
<dbReference type="EMBL" id="JARGDH010000001">
    <property type="protein sequence ID" value="KAL0280758.1"/>
    <property type="molecule type" value="Genomic_DNA"/>
</dbReference>
<dbReference type="FunFam" id="2.30.29.30:FF:000124">
    <property type="entry name" value="carboxyl-terminal PDZ ligand of neuronal nitric oxide synthase protein-like"/>
    <property type="match status" value="1"/>
</dbReference>
<dbReference type="InterPro" id="IPR006020">
    <property type="entry name" value="PTB/PI_dom"/>
</dbReference>
<comment type="caution">
    <text evidence="4">The sequence shown here is derived from an EMBL/GenBank/DDBJ whole genome shotgun (WGS) entry which is preliminary data.</text>
</comment>
<feature type="compositionally biased region" description="Basic and acidic residues" evidence="2">
    <location>
        <begin position="556"/>
        <end position="566"/>
    </location>
</feature>
<dbReference type="InterPro" id="IPR051133">
    <property type="entry name" value="Adapter_Engulfment-Domain"/>
</dbReference>
<feature type="region of interest" description="Disordered" evidence="2">
    <location>
        <begin position="536"/>
        <end position="580"/>
    </location>
</feature>
<feature type="compositionally biased region" description="Polar residues" evidence="2">
    <location>
        <begin position="543"/>
        <end position="555"/>
    </location>
</feature>
<dbReference type="AlphaFoldDB" id="A0AAW2IGJ6"/>
<gene>
    <name evidence="4" type="ORF">PYX00_001962</name>
</gene>
<dbReference type="EMBL" id="JARGDH010000001">
    <property type="protein sequence ID" value="KAL0280757.1"/>
    <property type="molecule type" value="Genomic_DNA"/>
</dbReference>
<evidence type="ECO:0000259" key="3">
    <source>
        <dbReference type="PROSITE" id="PS01179"/>
    </source>
</evidence>
<dbReference type="InterPro" id="IPR011993">
    <property type="entry name" value="PH-like_dom_sf"/>
</dbReference>
<accession>A0AAW2IGJ6</accession>
<feature type="compositionally biased region" description="Polar residues" evidence="2">
    <location>
        <begin position="570"/>
        <end position="580"/>
    </location>
</feature>
<name>A0AAW2IGJ6_9NEOP</name>
<dbReference type="Gene3D" id="2.30.29.30">
    <property type="entry name" value="Pleckstrin-homology domain (PH domain)/Phosphotyrosine-binding domain (PTB)"/>
    <property type="match status" value="1"/>
</dbReference>
<organism evidence="4">
    <name type="scientific">Menopon gallinae</name>
    <name type="common">poultry shaft louse</name>
    <dbReference type="NCBI Taxonomy" id="328185"/>
    <lineage>
        <taxon>Eukaryota</taxon>
        <taxon>Metazoa</taxon>
        <taxon>Ecdysozoa</taxon>
        <taxon>Arthropoda</taxon>
        <taxon>Hexapoda</taxon>
        <taxon>Insecta</taxon>
        <taxon>Pterygota</taxon>
        <taxon>Neoptera</taxon>
        <taxon>Paraneoptera</taxon>
        <taxon>Psocodea</taxon>
        <taxon>Troctomorpha</taxon>
        <taxon>Phthiraptera</taxon>
        <taxon>Amblycera</taxon>
        <taxon>Menoponidae</taxon>
        <taxon>Menopon</taxon>
    </lineage>
</organism>
<protein>
    <recommendedName>
        <fullName evidence="3">PID domain-containing protein</fullName>
    </recommendedName>
</protein>
<feature type="compositionally biased region" description="Polar residues" evidence="2">
    <location>
        <begin position="164"/>
        <end position="183"/>
    </location>
</feature>
<evidence type="ECO:0000313" key="4">
    <source>
        <dbReference type="EMBL" id="KAL0280758.1"/>
    </source>
</evidence>
<feature type="domain" description="PID" evidence="3">
    <location>
        <begin position="43"/>
        <end position="116"/>
    </location>
</feature>
<dbReference type="PANTHER" id="PTHR11232:SF17">
    <property type="entry name" value="CAPON-LIKE PROTEIN"/>
    <property type="match status" value="1"/>
</dbReference>
<reference evidence="4" key="1">
    <citation type="journal article" date="2024" name="Gigascience">
        <title>Chromosome-level genome of the poultry shaft louse Menopon gallinae provides insight into the host-switching and adaptive evolution of parasitic lice.</title>
        <authorList>
            <person name="Xu Y."/>
            <person name="Ma L."/>
            <person name="Liu S."/>
            <person name="Liang Y."/>
            <person name="Liu Q."/>
            <person name="He Z."/>
            <person name="Tian L."/>
            <person name="Duan Y."/>
            <person name="Cai W."/>
            <person name="Li H."/>
            <person name="Song F."/>
        </authorList>
    </citation>
    <scope>NUCLEOTIDE SEQUENCE</scope>
    <source>
        <strain evidence="4">Cailab_2023a</strain>
    </source>
</reference>
<dbReference type="PANTHER" id="PTHR11232">
    <property type="entry name" value="PHOSPHOTYROSINE INTERACTION DOMAIN-CONTAINING FAMILY MEMBER"/>
    <property type="match status" value="1"/>
</dbReference>
<feature type="compositionally biased region" description="Polar residues" evidence="2">
    <location>
        <begin position="468"/>
        <end position="477"/>
    </location>
</feature>
<evidence type="ECO:0000256" key="1">
    <source>
        <dbReference type="ARBA" id="ARBA00023054"/>
    </source>
</evidence>
<sequence>MRRIRYEFKTKGIKKKKVTVEVSVDGVRVTLRKKKKKNQWVDENKALLMHHPIYRIFYVSHDSQDLKIFSYIARDGASNVFKCNVFKSNKKSQAMRIVRTVGQAFEVCHKLSINTPASVDDDHDPLNEVEGLGSERGSEILGDQPKKDNSSDPISCETLPGEDSASTQDADGVIFSTTPTSQRPLRLDIVPPPPPSNSNKRSSPLGGVETYVSPLSEPLKTTGEQMPSAGTPLSAHHEIQLLREQLDQQSQQTQAAVAQVHLLRDQLAAETAARLEAQARTHQLLVHNKELLDHITALVAHLQEHERSQKSLQLGGQNVAMMPQLFCEYLPEAQDSEQTYLESRNQFVTAPSSPKQRQSAVFQPQQQQFAFTFPTAEQQFQAQLLQRLQGLTGYQTHPYSMLPPSVYQPLPSALYSFPNTFPHVKTYRSPPATKSGSSADVTAAEDHREEELQPRLDPPPGPRKSEAKTSVSTPSTLNRKKGRVETQPINIPAPVAKSPTPTQSPPKNAAQSPKSPYQNAFQSALSSIMALRIPGAADRVKKQSQGNEPPFITRSTSEKVPNRSELMDQVQRTAWARQTK</sequence>
<feature type="region of interest" description="Disordered" evidence="2">
    <location>
        <begin position="116"/>
        <end position="209"/>
    </location>
</feature>
<keyword evidence="1" id="KW-0175">Coiled coil</keyword>
<feature type="compositionally biased region" description="Basic and acidic residues" evidence="2">
    <location>
        <begin position="444"/>
        <end position="454"/>
    </location>
</feature>
<proteinExistence type="predicted"/>
<dbReference type="Pfam" id="PF00640">
    <property type="entry name" value="PID"/>
    <property type="match status" value="1"/>
</dbReference>
<dbReference type="SMART" id="SM00462">
    <property type="entry name" value="PTB"/>
    <property type="match status" value="1"/>
</dbReference>
<dbReference type="SUPFAM" id="SSF50729">
    <property type="entry name" value="PH domain-like"/>
    <property type="match status" value="1"/>
</dbReference>
<feature type="region of interest" description="Disordered" evidence="2">
    <location>
        <begin position="427"/>
        <end position="518"/>
    </location>
</feature>